<dbReference type="InterPro" id="IPR007230">
    <property type="entry name" value="Nup98_auto-Pept-S59_dom"/>
</dbReference>
<feature type="region of interest" description="Disordered" evidence="11">
    <location>
        <begin position="314"/>
        <end position="405"/>
    </location>
</feature>
<dbReference type="GO" id="GO:0003723">
    <property type="term" value="F:RNA binding"/>
    <property type="evidence" value="ECO:0007669"/>
    <property type="project" value="TreeGrafter"/>
</dbReference>
<dbReference type="Pfam" id="PF13634">
    <property type="entry name" value="Nucleoporin_FG"/>
    <property type="match status" value="2"/>
</dbReference>
<feature type="compositionally biased region" description="Polar residues" evidence="11">
    <location>
        <begin position="562"/>
        <end position="574"/>
    </location>
</feature>
<feature type="region of interest" description="Disordered" evidence="11">
    <location>
        <begin position="1"/>
        <end position="26"/>
    </location>
</feature>
<proteinExistence type="inferred from homology"/>
<organism evidence="13 14">
    <name type="scientific">Golovinomyces cichoracearum</name>
    <dbReference type="NCBI Taxonomy" id="62708"/>
    <lineage>
        <taxon>Eukaryota</taxon>
        <taxon>Fungi</taxon>
        <taxon>Dikarya</taxon>
        <taxon>Ascomycota</taxon>
        <taxon>Pezizomycotina</taxon>
        <taxon>Leotiomycetes</taxon>
        <taxon>Erysiphales</taxon>
        <taxon>Erysiphaceae</taxon>
        <taxon>Golovinomyces</taxon>
    </lineage>
</organism>
<dbReference type="GO" id="GO:0051028">
    <property type="term" value="P:mRNA transport"/>
    <property type="evidence" value="ECO:0007669"/>
    <property type="project" value="UniProtKB-KW"/>
</dbReference>
<dbReference type="Pfam" id="PF04096">
    <property type="entry name" value="Nucleoporin2"/>
    <property type="match status" value="1"/>
</dbReference>
<evidence type="ECO:0000313" key="14">
    <source>
        <dbReference type="Proteomes" id="UP000285405"/>
    </source>
</evidence>
<keyword evidence="4" id="KW-0677">Repeat</keyword>
<evidence type="ECO:0000259" key="12">
    <source>
        <dbReference type="PROSITE" id="PS51434"/>
    </source>
</evidence>
<evidence type="ECO:0000313" key="13">
    <source>
        <dbReference type="EMBL" id="RKF81299.1"/>
    </source>
</evidence>
<keyword evidence="3" id="KW-0813">Transport</keyword>
<keyword evidence="7" id="KW-0653">Protein transport</keyword>
<dbReference type="PROSITE" id="PS51434">
    <property type="entry name" value="NUP_C"/>
    <property type="match status" value="1"/>
</dbReference>
<evidence type="ECO:0000256" key="10">
    <source>
        <dbReference type="ARBA" id="ARBA00023242"/>
    </source>
</evidence>
<feature type="domain" description="Peptidase S59" evidence="12">
    <location>
        <begin position="848"/>
        <end position="990"/>
    </location>
</feature>
<evidence type="ECO:0000256" key="5">
    <source>
        <dbReference type="ARBA" id="ARBA00022813"/>
    </source>
</evidence>
<dbReference type="Gene3D" id="1.25.40.690">
    <property type="match status" value="1"/>
</dbReference>
<dbReference type="GO" id="GO:0017056">
    <property type="term" value="F:structural constituent of nuclear pore"/>
    <property type="evidence" value="ECO:0007669"/>
    <property type="project" value="InterPro"/>
</dbReference>
<dbReference type="GO" id="GO:0008139">
    <property type="term" value="F:nuclear localization sequence binding"/>
    <property type="evidence" value="ECO:0007669"/>
    <property type="project" value="TreeGrafter"/>
</dbReference>
<keyword evidence="6" id="KW-0509">mRNA transport</keyword>
<feature type="compositionally biased region" description="Polar residues" evidence="11">
    <location>
        <begin position="314"/>
        <end position="334"/>
    </location>
</feature>
<dbReference type="InterPro" id="IPR036903">
    <property type="entry name" value="Nup98_auto-Pept-S59_dom_sf"/>
</dbReference>
<evidence type="ECO:0000256" key="9">
    <source>
        <dbReference type="ARBA" id="ARBA00023132"/>
    </source>
</evidence>
<evidence type="ECO:0000256" key="4">
    <source>
        <dbReference type="ARBA" id="ARBA00022737"/>
    </source>
</evidence>
<gene>
    <name evidence="13" type="ORF">GcC1_027003</name>
</gene>
<dbReference type="Gene3D" id="1.10.10.2360">
    <property type="match status" value="1"/>
</dbReference>
<feature type="region of interest" description="Disordered" evidence="11">
    <location>
        <begin position="771"/>
        <end position="817"/>
    </location>
</feature>
<evidence type="ECO:0000256" key="7">
    <source>
        <dbReference type="ARBA" id="ARBA00022927"/>
    </source>
</evidence>
<feature type="compositionally biased region" description="Low complexity" evidence="11">
    <location>
        <begin position="339"/>
        <end position="360"/>
    </location>
</feature>
<dbReference type="InterPro" id="IPR025574">
    <property type="entry name" value="Nucleoporin_FG_rpt"/>
</dbReference>
<feature type="compositionally biased region" description="Polar residues" evidence="11">
    <location>
        <begin position="372"/>
        <end position="405"/>
    </location>
</feature>
<dbReference type="GO" id="GO:0034398">
    <property type="term" value="P:telomere tethering at nuclear periphery"/>
    <property type="evidence" value="ECO:0007669"/>
    <property type="project" value="TreeGrafter"/>
</dbReference>
<reference evidence="13 14" key="1">
    <citation type="journal article" date="2018" name="BMC Genomics">
        <title>Comparative genome analyses reveal sequence features reflecting distinct modes of host-adaptation between dicot and monocot powdery mildew.</title>
        <authorList>
            <person name="Wu Y."/>
            <person name="Ma X."/>
            <person name="Pan Z."/>
            <person name="Kale S.D."/>
            <person name="Song Y."/>
            <person name="King H."/>
            <person name="Zhang Q."/>
            <person name="Presley C."/>
            <person name="Deng X."/>
            <person name="Wei C.I."/>
            <person name="Xiao S."/>
        </authorList>
    </citation>
    <scope>NUCLEOTIDE SEQUENCE [LARGE SCALE GENOMIC DNA]</scope>
    <source>
        <strain evidence="13">UCSC1</strain>
    </source>
</reference>
<dbReference type="GO" id="GO:0006606">
    <property type="term" value="P:protein import into nucleus"/>
    <property type="evidence" value="ECO:0007669"/>
    <property type="project" value="TreeGrafter"/>
</dbReference>
<dbReference type="Pfam" id="PF12110">
    <property type="entry name" value="Nup96"/>
    <property type="match status" value="1"/>
</dbReference>
<comment type="similarity">
    <text evidence="2">Belongs to the nucleoporin GLFG family.</text>
</comment>
<accession>A0A420J3C6</accession>
<feature type="compositionally biased region" description="Low complexity" evidence="11">
    <location>
        <begin position="470"/>
        <end position="483"/>
    </location>
</feature>
<dbReference type="GO" id="GO:0044614">
    <property type="term" value="C:nuclear pore cytoplasmic filaments"/>
    <property type="evidence" value="ECO:0007669"/>
    <property type="project" value="TreeGrafter"/>
</dbReference>
<feature type="region of interest" description="Disordered" evidence="11">
    <location>
        <begin position="436"/>
        <end position="574"/>
    </location>
</feature>
<dbReference type="FunFam" id="3.30.1610.10:FF:000003">
    <property type="entry name" value="Nucleoporin SONB, putative"/>
    <property type="match status" value="1"/>
</dbReference>
<dbReference type="Gene3D" id="3.30.1610.10">
    <property type="entry name" value="Peptidase S59, nucleoporin"/>
    <property type="match status" value="1"/>
</dbReference>
<keyword evidence="5" id="KW-0068">Autocatalytic cleavage</keyword>
<feature type="region of interest" description="Disordered" evidence="11">
    <location>
        <begin position="1187"/>
        <end position="1212"/>
    </location>
</feature>
<sequence>MSGFGGFGSFGQNSNQQPATTGFGTFGTNTGTGFGAATTTGFGSNNASSTGAFGNPSAFGTATNNAFGAAKPTGFGITPQAGSGLFGTNNTSTTGAFGSTGFGSNTAPSSGFGAGNTGGNGLFGASTTNSPFGGAATTSSAFGAPAQSLITQTGAGECQGTGSVPFQAFVEKEPNSSTNQQNSFQNIAFQAPYQKFSMEELRLADYNQGRRFGNGSNQPGAFGQSNFGGFGSNNSGFGASSNTTGANMFGAATTSSPFGTTQQPSTGFGTSTATTGNSLFGSKPTTGGVFGSQSAAQPSSGLFGSSNTAFGQPTTNAFGTNNSNGSVFGQNSAAKSPFGFGTPSNNTNPTPFGTSTSTGFGNNGGLFGNNNQQQPASTGFGTQQPTSNGFGTFGTSNQPSGTTSLFGNNQTKPTGGLFGTPAASNSTSLFGQPQAASSANAFGAPSTTQNSSGLFGNKPTGSGTDNVFGSASNPPANNNTNLFGGFGTSNQNQTGGLFGNLSSNNNNNNNNQPKPSVFGTAQSTGGGSLFGNPGTQNQPSLFGGFGSSQQQQQPNQNSLFGTSNNSFSAQPQNNQVAQSLTASIGDNSAFGSQSLFSNITATQVSNPGPIATPLSGSRNSTGPKNAAIPLYKLNSGSASRFSTPQKRGFGFSYSTYGSPSSATSTASTPGAFSNNNLLGTGSFSRTLSKSMSTSSLRRSFNAEDSILAPGAFSASSGSRHFGGAGSVKKLTISRNIRSDLFGPLTPQSQPTTIAPSSGILKKHVSFDSNINGNGAGTTSPLKQINNTTSNSTELGFKRPHSNNKSNKSPSSEIEIVPNSNNQLAIVREEESLDAADSSTSVPAEEKNQGDYWMSPSKAELESMNRIQRKTVSGFTVGRYGIGSVQFDVPVDLTSVNLNDIMDNIVRIEVRQVTVYPDNYKKPPMGKGLNVPSTITLENSWPRKKDRKTPLTDQSGIRLQKHIDKLKKVEGTDFVNYDKTTGTWTFRVPHFTTYGLPEEDEEDDVMESELSSHEEQTPNFDSYNQSFASNSLLTQTESGPEDTFEFRKSKRFLPGTFDDQELYHDLEDNFQYLEHVSLAENQSSGSQSECSAEEPSEKYDVLNDNESVSIVDQDMVGTYPETLNDMQILNPLSDEGEDPEISRLDASIGYDTPSRGNFLPCDDWVSTLRATVSPKKKDRALLKTLLELQDNKTQTDSEETPTQNRAPAEEQGFSSSIDLMNSLFGETRSPSKNSKAIKKDKISEYQNSIRSKISDHNDVQADETERSLLGPMKPRWGFDGTLIYAAPIPGRGSRIKDDLLAGLKSEIVSEHRDVRFAKFSNEASAEFLNKYKAIAVIDCSSGVPMAALPKPLLFTDFIDDHAPHHEKLVWQLASILWDPLQIPEELREIPHIISRIRKDNLSKFWKKMVDDSSSQQVALARCHEEKVIACLSGHKIDDACSYLVNIGDLRLSTLIALIGSKDSIKDDIQFQIDAWKKSNMLSEMTQPIRALYEILAGNVCVCSEVKGAPEDRVESFSISKRFGLSWRQAFGLRLWYGISSHDLIEAAVSQFAHDISEEKEESWPTPWYIEQKVPLLWEDLCVNQREDLLWGMLKLYTFENSDLEDVLRPENSQLSPMDIRLSWQLSQAITSSGSVNFAGDNDEKSDRTTLSFAAQLVNEGHWLDAIFILLHLTSNRARFMAIQDHLGRYAGNIGGEDCPVFIKLTETYKIPTAWIWEAKALYLRSVDRDPQGEVECLIKSGSFNEAHETFSREVAPKLIVELDYSSLRNLLVGFAGKDLKIKDWSLGVGLYSDYLDFIENVNKGLPADESALENLLSRLPSLADESRHPNFMEQVAIETMSSTAANALLGVVKNGDVSTSSFLFFQTAIICAHKNNLELQTLKPRTFFSDLEIFSRQSSQPPSYRRSISETFYRAEHKVLFQSHEKLQIKILYFNNFF</sequence>
<evidence type="ECO:0000256" key="2">
    <source>
        <dbReference type="ARBA" id="ARBA00008926"/>
    </source>
</evidence>
<dbReference type="InterPro" id="IPR021967">
    <property type="entry name" value="Nup98_C"/>
</dbReference>
<dbReference type="PANTHER" id="PTHR23198">
    <property type="entry name" value="NUCLEOPORIN"/>
    <property type="match status" value="1"/>
</dbReference>
<feature type="compositionally biased region" description="Acidic residues" evidence="11">
    <location>
        <begin position="996"/>
        <end position="1006"/>
    </location>
</feature>
<protein>
    <submittedName>
        <fullName evidence="13">Nucleoporin NUP145</fullName>
    </submittedName>
</protein>
<feature type="compositionally biased region" description="Low complexity" evidence="11">
    <location>
        <begin position="538"/>
        <end position="561"/>
    </location>
</feature>
<feature type="region of interest" description="Disordered" evidence="11">
    <location>
        <begin position="994"/>
        <end position="1024"/>
    </location>
</feature>
<feature type="compositionally biased region" description="Polar residues" evidence="11">
    <location>
        <begin position="771"/>
        <end position="793"/>
    </location>
</feature>
<dbReference type="InterPro" id="IPR037665">
    <property type="entry name" value="Nucleoporin_S59-like"/>
</dbReference>
<dbReference type="Proteomes" id="UP000285405">
    <property type="component" value="Unassembled WGS sequence"/>
</dbReference>
<name>A0A420J3C6_9PEZI</name>
<feature type="compositionally biased region" description="Low complexity" evidence="11">
    <location>
        <begin position="802"/>
        <end position="811"/>
    </location>
</feature>
<evidence type="ECO:0000256" key="1">
    <source>
        <dbReference type="ARBA" id="ARBA00004567"/>
    </source>
</evidence>
<evidence type="ECO:0000256" key="6">
    <source>
        <dbReference type="ARBA" id="ARBA00022816"/>
    </source>
</evidence>
<dbReference type="EMBL" id="MCBR01002759">
    <property type="protein sequence ID" value="RKF81299.1"/>
    <property type="molecule type" value="Genomic_DNA"/>
</dbReference>
<dbReference type="SUPFAM" id="SSF82215">
    <property type="entry name" value="C-terminal autoproteolytic domain of nucleoporin nup98"/>
    <property type="match status" value="1"/>
</dbReference>
<comment type="subcellular location">
    <subcellularLocation>
        <location evidence="1">Nucleus</location>
        <location evidence="1">Nuclear pore complex</location>
    </subcellularLocation>
</comment>
<feature type="region of interest" description="Disordered" evidence="11">
    <location>
        <begin position="830"/>
        <end position="852"/>
    </location>
</feature>
<evidence type="ECO:0000256" key="3">
    <source>
        <dbReference type="ARBA" id="ARBA00022448"/>
    </source>
</evidence>
<dbReference type="GO" id="GO:0006405">
    <property type="term" value="P:RNA export from nucleus"/>
    <property type="evidence" value="ECO:0007669"/>
    <property type="project" value="TreeGrafter"/>
</dbReference>
<dbReference type="GO" id="GO:0000973">
    <property type="term" value="P:post-transcriptional tethering of RNA polymerase II gene DNA at nuclear periphery"/>
    <property type="evidence" value="ECO:0007669"/>
    <property type="project" value="TreeGrafter"/>
</dbReference>
<feature type="compositionally biased region" description="Polar residues" evidence="11">
    <location>
        <begin position="436"/>
        <end position="469"/>
    </location>
</feature>
<keyword evidence="8" id="KW-0811">Translocation</keyword>
<comment type="caution">
    <text evidence="13">The sequence shown here is derived from an EMBL/GenBank/DDBJ whole genome shotgun (WGS) entry which is preliminary data.</text>
</comment>
<dbReference type="OrthoDB" id="3797628at2759"/>
<evidence type="ECO:0000256" key="8">
    <source>
        <dbReference type="ARBA" id="ARBA00023010"/>
    </source>
</evidence>
<dbReference type="PANTHER" id="PTHR23198:SF6">
    <property type="entry name" value="NUCLEAR PORE COMPLEX PROTEIN NUP98-NUP96"/>
    <property type="match status" value="1"/>
</dbReference>
<feature type="compositionally biased region" description="Polar residues" evidence="11">
    <location>
        <begin position="491"/>
        <end position="503"/>
    </location>
</feature>
<keyword evidence="9" id="KW-0906">Nuclear pore complex</keyword>
<evidence type="ECO:0000256" key="11">
    <source>
        <dbReference type="SAM" id="MobiDB-lite"/>
    </source>
</evidence>
<keyword evidence="10" id="KW-0539">Nucleus</keyword>
<feature type="compositionally biased region" description="Low complexity" evidence="11">
    <location>
        <begin position="10"/>
        <end position="26"/>
    </location>
</feature>